<dbReference type="GO" id="GO:0003677">
    <property type="term" value="F:DNA binding"/>
    <property type="evidence" value="ECO:0007669"/>
    <property type="project" value="UniProtKB-UniRule"/>
</dbReference>
<dbReference type="InterPro" id="IPR025834">
    <property type="entry name" value="TopoI_C_dom"/>
</dbReference>
<evidence type="ECO:0000256" key="3">
    <source>
        <dbReference type="ARBA" id="ARBA00023029"/>
    </source>
</evidence>
<organism evidence="11 12">
    <name type="scientific">Dimargaris verticillata</name>
    <dbReference type="NCBI Taxonomy" id="2761393"/>
    <lineage>
        <taxon>Eukaryota</taxon>
        <taxon>Fungi</taxon>
        <taxon>Fungi incertae sedis</taxon>
        <taxon>Zoopagomycota</taxon>
        <taxon>Kickxellomycotina</taxon>
        <taxon>Dimargaritomycetes</taxon>
        <taxon>Dimargaritales</taxon>
        <taxon>Dimargaritaceae</taxon>
        <taxon>Dimargaris</taxon>
    </lineage>
</organism>
<dbReference type="InterPro" id="IPR011010">
    <property type="entry name" value="DNA_brk_join_enz"/>
</dbReference>
<feature type="domain" description="DNA topoisomerase I eukaryotic-type" evidence="10">
    <location>
        <begin position="223"/>
        <end position="674"/>
    </location>
</feature>
<dbReference type="SMART" id="SM00435">
    <property type="entry name" value="TOPEUc"/>
    <property type="match status" value="1"/>
</dbReference>
<protein>
    <recommendedName>
        <fullName evidence="7">DNA topoisomerase I</fullName>
        <ecNumber evidence="7">5.6.2.1</ecNumber>
    </recommendedName>
    <alternativeName>
        <fullName evidence="7">DNA topoisomerase 1</fullName>
    </alternativeName>
</protein>
<comment type="function">
    <text evidence="7">Releases the supercoiling and torsional tension of DNA introduced during the DNA replication and transcription by transiently cleaving and rejoining one strand of the DNA duplex. Introduces a single-strand break via transesterification at the specific target site 5'-[CT]CCTTp site in duplex DNA. The scissile phosphodiester is attacked by the catalytic tyrosine of the enzyme, resulting in the formation of a DNA-(3'-phosphotyrosyl)-enzyme intermediate and the expulsion of a 5'-OH DNA strand. The free DNA strand then undergoes passage around the unbroken strand thus removing DNA supercoils. Finally, in the religation step, the DNA 5'-OH attacks the covalent intermediate to expel the active-site tyrosine and restore the DNA phosphodiester backbone.</text>
</comment>
<sequence>MKPAAKPKPSLAARAPPAKPAATKPKAANGKATKTPGKAQAKPKAPAKKETPASGKAKKEEEDEDEYKWWLEQNQDTSVKWNTLEHNGVYFPPPYVPHRIPLIYNSERIQLEPEAEEIASYFAQILETDYAKNPVFCRNFFTDFQRILANCQRSHPIKDFDKCNFTLMFEHFQREKERKKAMSKDEKLKLKTEKDKIREKYGTAYVNGRKEKVGNYNIEPPGLFRGRGEHPKTGLYKRRIWPEDITINIGTGAKVPEPPAGHRWGKVVNDNTVTWLAMWRENINNSFKYVFLAAGSSLKGQSDLRKFEKARELKGHVATIRRNYMADLRDKSMATRQRATAMYLIDHLALRAGNEKGDDEADTVGCCSLKYEHVTLESPNILHFDFLGKDSVRYQNAVPVHEQVFKNIKIFKRDPKTDGDELFDRLNTALLNKHLSSLMPGLTAKVFRTYNASHTFQEQLRNTPANGTVQEKLLAYNRANRRVAELCNHQRNVSKGHTVQMEKLRDKIRALKYQLHRHAQQLAILDPKQKRKRSALFAADEELTSEWILSHELEVTTKEKERIEAKFEKDNEDRKKNKEKRLTKADLKDKLDPVVQKLKILQKGKVPTVKTHPPIKRGATVERVLAAIVKLEDRIKNANMSLEDKDENKDIALGTSKINYLDPRITISWCKKYDVPIERNFTKTLREKFKWAMDVDPDWEF</sequence>
<dbReference type="FunFam" id="2.170.11.10:FF:000001">
    <property type="entry name" value="DNA topoisomerase I"/>
    <property type="match status" value="1"/>
</dbReference>
<dbReference type="InterPro" id="IPR014727">
    <property type="entry name" value="TopoI_cat_a/b-sub_euk"/>
</dbReference>
<dbReference type="AlphaFoldDB" id="A0A9W8EB19"/>
<dbReference type="SUPFAM" id="SSF56349">
    <property type="entry name" value="DNA breaking-rejoining enzymes"/>
    <property type="match status" value="1"/>
</dbReference>
<dbReference type="GO" id="GO:0005694">
    <property type="term" value="C:chromosome"/>
    <property type="evidence" value="ECO:0007669"/>
    <property type="project" value="InterPro"/>
</dbReference>
<dbReference type="EMBL" id="JANBQB010000058">
    <property type="protein sequence ID" value="KAJ1983375.1"/>
    <property type="molecule type" value="Genomic_DNA"/>
</dbReference>
<reference evidence="11" key="1">
    <citation type="submission" date="2022-07" db="EMBL/GenBank/DDBJ databases">
        <title>Phylogenomic reconstructions and comparative analyses of Kickxellomycotina fungi.</title>
        <authorList>
            <person name="Reynolds N.K."/>
            <person name="Stajich J.E."/>
            <person name="Barry K."/>
            <person name="Grigoriev I.V."/>
            <person name="Crous P."/>
            <person name="Smith M.E."/>
        </authorList>
    </citation>
    <scope>NUCLEOTIDE SEQUENCE</scope>
    <source>
        <strain evidence="11">RSA 567</strain>
    </source>
</reference>
<dbReference type="Pfam" id="PF02919">
    <property type="entry name" value="Topoisom_I_N"/>
    <property type="match status" value="1"/>
</dbReference>
<dbReference type="GO" id="GO:0005730">
    <property type="term" value="C:nucleolus"/>
    <property type="evidence" value="ECO:0007669"/>
    <property type="project" value="TreeGrafter"/>
</dbReference>
<feature type="region of interest" description="Disordered" evidence="9">
    <location>
        <begin position="1"/>
        <end position="65"/>
    </location>
</feature>
<keyword evidence="3 6" id="KW-0799">Topoisomerase</keyword>
<dbReference type="GO" id="GO:0003917">
    <property type="term" value="F:DNA topoisomerase type I (single strand cut, ATP-independent) activity"/>
    <property type="evidence" value="ECO:0007669"/>
    <property type="project" value="UniProtKB-UniRule"/>
</dbReference>
<dbReference type="OrthoDB" id="47179at2759"/>
<keyword evidence="8" id="KW-0175">Coiled coil</keyword>
<dbReference type="FunFam" id="1.10.10.41:FF:000001">
    <property type="entry name" value="DNA topoisomerase I"/>
    <property type="match status" value="1"/>
</dbReference>
<dbReference type="Pfam" id="PF01028">
    <property type="entry name" value="Topoisom_I"/>
    <property type="match status" value="1"/>
</dbReference>
<name>A0A9W8EB19_9FUNG</name>
<dbReference type="InterPro" id="IPR008336">
    <property type="entry name" value="TopoI_DNA-bd_euk"/>
</dbReference>
<comment type="similarity">
    <text evidence="2 6 7">Belongs to the type IB topoisomerase family.</text>
</comment>
<evidence type="ECO:0000256" key="8">
    <source>
        <dbReference type="SAM" id="Coils"/>
    </source>
</evidence>
<dbReference type="InterPro" id="IPR018521">
    <property type="entry name" value="TopoIB_AS"/>
</dbReference>
<dbReference type="InterPro" id="IPR013030">
    <property type="entry name" value="DNA_topo_DNA_db_N_dom2"/>
</dbReference>
<dbReference type="PRINTS" id="PR00416">
    <property type="entry name" value="EUTPISMRASEI"/>
</dbReference>
<dbReference type="CDD" id="cd00659">
    <property type="entry name" value="Topo_IB_C"/>
    <property type="match status" value="1"/>
</dbReference>
<evidence type="ECO:0000313" key="12">
    <source>
        <dbReference type="Proteomes" id="UP001151582"/>
    </source>
</evidence>
<feature type="active site" description="O-(3'-phospho-DNA)-tyrosine intermediate" evidence="6">
    <location>
        <position position="660"/>
    </location>
</feature>
<dbReference type="FunFam" id="3.90.15.10:FF:000002">
    <property type="entry name" value="DNA topoisomerase I"/>
    <property type="match status" value="1"/>
</dbReference>
<keyword evidence="5 6" id="KW-0413">Isomerase</keyword>
<accession>A0A9W8EB19</accession>
<dbReference type="InterPro" id="IPR013500">
    <property type="entry name" value="TopoI_cat_euk"/>
</dbReference>
<keyword evidence="4 6" id="KW-0238">DNA-binding</keyword>
<evidence type="ECO:0000256" key="7">
    <source>
        <dbReference type="RuleBase" id="RU365101"/>
    </source>
</evidence>
<dbReference type="GO" id="GO:0007059">
    <property type="term" value="P:chromosome segregation"/>
    <property type="evidence" value="ECO:0007669"/>
    <property type="project" value="TreeGrafter"/>
</dbReference>
<dbReference type="Pfam" id="PF14370">
    <property type="entry name" value="Topo_C_assoc"/>
    <property type="match status" value="1"/>
</dbReference>
<dbReference type="SUPFAM" id="SSF56741">
    <property type="entry name" value="Eukaryotic DNA topoisomerase I, N-terminal DNA-binding fragment"/>
    <property type="match status" value="1"/>
</dbReference>
<evidence type="ECO:0000256" key="4">
    <source>
        <dbReference type="ARBA" id="ARBA00023125"/>
    </source>
</evidence>
<evidence type="ECO:0000313" key="11">
    <source>
        <dbReference type="EMBL" id="KAJ1983375.1"/>
    </source>
</evidence>
<dbReference type="Gene3D" id="2.170.11.10">
    <property type="entry name" value="DNA Topoisomerase I, domain 2"/>
    <property type="match status" value="1"/>
</dbReference>
<evidence type="ECO:0000256" key="2">
    <source>
        <dbReference type="ARBA" id="ARBA00006645"/>
    </source>
</evidence>
<comment type="caution">
    <text evidence="11">The sequence shown here is derived from an EMBL/GenBank/DDBJ whole genome shotgun (WGS) entry which is preliminary data.</text>
</comment>
<comment type="catalytic activity">
    <reaction evidence="1 6 7">
        <text>ATP-independent breakage of single-stranded DNA, followed by passage and rejoining.</text>
        <dbReference type="EC" id="5.6.2.1"/>
    </reaction>
</comment>
<dbReference type="InterPro" id="IPR013499">
    <property type="entry name" value="TopoI_euk"/>
</dbReference>
<dbReference type="InterPro" id="IPR001631">
    <property type="entry name" value="TopoI"/>
</dbReference>
<dbReference type="InterPro" id="IPR051062">
    <property type="entry name" value="Topoisomerase_IB"/>
</dbReference>
<dbReference type="Gene3D" id="3.90.15.10">
    <property type="entry name" value="Topoisomerase I, Chain A, domain 3"/>
    <property type="match status" value="1"/>
</dbReference>
<feature type="compositionally biased region" description="Low complexity" evidence="9">
    <location>
        <begin position="1"/>
        <end position="44"/>
    </location>
</feature>
<evidence type="ECO:0000256" key="6">
    <source>
        <dbReference type="PROSITE-ProRule" id="PRU01382"/>
    </source>
</evidence>
<evidence type="ECO:0000256" key="1">
    <source>
        <dbReference type="ARBA" id="ARBA00000213"/>
    </source>
</evidence>
<dbReference type="PROSITE" id="PS00176">
    <property type="entry name" value="TOPO_IB_1"/>
    <property type="match status" value="1"/>
</dbReference>
<dbReference type="InterPro" id="IPR036202">
    <property type="entry name" value="TopoI_DNA-bd_euk_N_sf"/>
</dbReference>
<dbReference type="PANTHER" id="PTHR10290">
    <property type="entry name" value="DNA TOPOISOMERASE I"/>
    <property type="match status" value="1"/>
</dbReference>
<feature type="coiled-coil region" evidence="8">
    <location>
        <begin position="621"/>
        <end position="648"/>
    </location>
</feature>
<proteinExistence type="inferred from homology"/>
<dbReference type="EC" id="5.6.2.1" evidence="7"/>
<dbReference type="GO" id="GO:0006265">
    <property type="term" value="P:DNA topological change"/>
    <property type="evidence" value="ECO:0007669"/>
    <property type="project" value="UniProtKB-UniRule"/>
</dbReference>
<dbReference type="InterPro" id="IPR013034">
    <property type="entry name" value="DNA_topo_DNA_db_N_dom1"/>
</dbReference>
<dbReference type="InterPro" id="IPR014711">
    <property type="entry name" value="TopoI_cat_a-hlx-sub_euk"/>
</dbReference>
<dbReference type="Gene3D" id="1.10.132.10">
    <property type="match status" value="1"/>
</dbReference>
<evidence type="ECO:0000259" key="10">
    <source>
        <dbReference type="SMART" id="SM00435"/>
    </source>
</evidence>
<evidence type="ECO:0000256" key="9">
    <source>
        <dbReference type="SAM" id="MobiDB-lite"/>
    </source>
</evidence>
<dbReference type="GO" id="GO:0006260">
    <property type="term" value="P:DNA replication"/>
    <property type="evidence" value="ECO:0007669"/>
    <property type="project" value="TreeGrafter"/>
</dbReference>
<dbReference type="PANTHER" id="PTHR10290:SF3">
    <property type="entry name" value="DNA TOPOISOMERASE 1"/>
    <property type="match status" value="1"/>
</dbReference>
<dbReference type="GO" id="GO:0006338">
    <property type="term" value="P:chromatin remodeling"/>
    <property type="evidence" value="ECO:0007669"/>
    <property type="project" value="UniProtKB-ARBA"/>
</dbReference>
<dbReference type="Gene3D" id="1.10.10.41">
    <property type="entry name" value="Yeast DNA topoisomerase - domain 1"/>
    <property type="match status" value="1"/>
</dbReference>
<keyword evidence="12" id="KW-1185">Reference proteome</keyword>
<dbReference type="CDD" id="cd00660">
    <property type="entry name" value="Topoisomer_IB_N"/>
    <property type="match status" value="1"/>
</dbReference>
<evidence type="ECO:0000256" key="5">
    <source>
        <dbReference type="ARBA" id="ARBA00023235"/>
    </source>
</evidence>
<dbReference type="Proteomes" id="UP001151582">
    <property type="component" value="Unassembled WGS sequence"/>
</dbReference>
<dbReference type="PROSITE" id="PS52038">
    <property type="entry name" value="TOPO_IB_2"/>
    <property type="match status" value="1"/>
</dbReference>
<gene>
    <name evidence="11" type="primary">TOP1</name>
    <name evidence="11" type="ORF">H4R34_001325</name>
</gene>